<evidence type="ECO:0000256" key="6">
    <source>
        <dbReference type="SAM" id="Coils"/>
    </source>
</evidence>
<evidence type="ECO:0000256" key="4">
    <source>
        <dbReference type="ARBA" id="ARBA00023136"/>
    </source>
</evidence>
<evidence type="ECO:0000256" key="5">
    <source>
        <dbReference type="ARBA" id="ARBA00023237"/>
    </source>
</evidence>
<keyword evidence="4" id="KW-0472">Membrane</keyword>
<organism evidence="8 9">
    <name type="scientific">Sneathia sanguinegens</name>
    <dbReference type="NCBI Taxonomy" id="40543"/>
    <lineage>
        <taxon>Bacteria</taxon>
        <taxon>Fusobacteriati</taxon>
        <taxon>Fusobacteriota</taxon>
        <taxon>Fusobacteriia</taxon>
        <taxon>Fusobacteriales</taxon>
        <taxon>Leptotrichiaceae</taxon>
        <taxon>Sneathia</taxon>
    </lineage>
</organism>
<evidence type="ECO:0000256" key="2">
    <source>
        <dbReference type="ARBA" id="ARBA00022692"/>
    </source>
</evidence>
<dbReference type="InterPro" id="IPR034746">
    <property type="entry name" value="POTRA"/>
</dbReference>
<evidence type="ECO:0000259" key="7">
    <source>
        <dbReference type="PROSITE" id="PS51779"/>
    </source>
</evidence>
<dbReference type="EMBL" id="JASSPP010000006">
    <property type="protein sequence ID" value="MDK9580757.1"/>
    <property type="molecule type" value="Genomic_DNA"/>
</dbReference>
<evidence type="ECO:0000313" key="8">
    <source>
        <dbReference type="EMBL" id="MDK9580757.1"/>
    </source>
</evidence>
<comment type="caution">
    <text evidence="8">The sequence shown here is derived from an EMBL/GenBank/DDBJ whole genome shotgun (WGS) entry which is preliminary data.</text>
</comment>
<keyword evidence="3" id="KW-0732">Signal</keyword>
<dbReference type="InterPro" id="IPR010827">
    <property type="entry name" value="BamA/TamA_POTRA"/>
</dbReference>
<dbReference type="PANTHER" id="PTHR12815">
    <property type="entry name" value="SORTING AND ASSEMBLY MACHINERY SAMM50 PROTEIN FAMILY MEMBER"/>
    <property type="match status" value="1"/>
</dbReference>
<feature type="coiled-coil region" evidence="6">
    <location>
        <begin position="577"/>
        <end position="618"/>
    </location>
</feature>
<keyword evidence="6" id="KW-0175">Coiled coil</keyword>
<dbReference type="InterPro" id="IPR000184">
    <property type="entry name" value="Bac_surfAg_D15"/>
</dbReference>
<dbReference type="InterPro" id="IPR039910">
    <property type="entry name" value="D15-like"/>
</dbReference>
<dbReference type="Pfam" id="PF07244">
    <property type="entry name" value="POTRA"/>
    <property type="match status" value="4"/>
</dbReference>
<dbReference type="Gene3D" id="3.10.20.310">
    <property type="entry name" value="membrane protein fhac"/>
    <property type="match status" value="4"/>
</dbReference>
<dbReference type="Proteomes" id="UP001225134">
    <property type="component" value="Unassembled WGS sequence"/>
</dbReference>
<dbReference type="Gene3D" id="2.40.160.50">
    <property type="entry name" value="membrane protein fhac: a member of the omp85/tpsb transporter family"/>
    <property type="match status" value="2"/>
</dbReference>
<dbReference type="PANTHER" id="PTHR12815:SF47">
    <property type="entry name" value="TRANSLOCATION AND ASSEMBLY MODULE SUBUNIT TAMA"/>
    <property type="match status" value="1"/>
</dbReference>
<keyword evidence="9" id="KW-1185">Reference proteome</keyword>
<keyword evidence="5" id="KW-0998">Cell outer membrane</keyword>
<sequence length="825" mass="92977">MNNKLKVSLMLASVLLTVKGYSITINSIEIKNSKELPKEYILNNLPVKVGEEYKNKDLNDIYLSLLKTDLITNVNIYPTKTEKGVDLVVEVDEVDNAMKKLQDRIAAFEASKRTDLLVNSVKIEGNKNIPTSEIEKLIEVKLGEYFIPITVNNTVQTLLNTGYFKEIIPLVNRDAKTKTVDITFKITENPIIKTVQIDGVTAFNKNDLIKYSKLEPGNILNSYSLNPDMSPIMKLYHQKGFLTSKMESAMITDDGNVHIVISEGKAASVKYKKKVEIEENGRLSESKAKLKTKPYIFDRMTYIKEGDFVTENAITSTIKEYYRTGLFSSVEPKIEKNAEDASKRDVTFVVTERPTTSINAQVAYESKEGLTGGLTLADKNFLGRQQDVSISANFGTKGNYDISTSFFDPWLKGTKRLQLGASLFFKRDKTKRNDLLETYKNFEFSKGNKVDLPYQLANTLRSEGSYVYGGSLTVGKGINSDVFVTIKPRIYGIKTINAEGIKSKKDKGTPQVFVDYTLGSATLGLTYDTRDDAAIPKSGSLINLTTELGYIFREKSLTQKAIADFRTEKLLKAYNNMKEHKVQSNGSEKTLQQLEKEVEQAKAAYNSATKEQKSEKKKAYEDLSASYKNSVDEYFKTQNSVPSLKEIGNDPKNRLKRRAYYILNLDARAYQKVYKDKNSMAYRLTFGYASKGTPENMLFNTSDGTTLRAFENKKSNTLLTATAENRTYINDYVQLVAFGEFGMYNSETDSYYKGKYNGIKKYAGFFNKDNIKADIGLGARLTTPLGVIRLDYAWALFGHDRMPSPTREKGKKIKGKFSFGFGQTF</sequence>
<name>A0ABT7HKQ5_9FUSO</name>
<dbReference type="Pfam" id="PF01103">
    <property type="entry name" value="Omp85"/>
    <property type="match status" value="2"/>
</dbReference>
<accession>A0ABT7HKQ5</accession>
<dbReference type="RefSeq" id="WP_285153024.1">
    <property type="nucleotide sequence ID" value="NZ_JASSPP010000006.1"/>
</dbReference>
<feature type="domain" description="POTRA" evidence="7">
    <location>
        <begin position="23"/>
        <end position="94"/>
    </location>
</feature>
<feature type="domain" description="POTRA" evidence="7">
    <location>
        <begin position="116"/>
        <end position="189"/>
    </location>
</feature>
<proteinExistence type="predicted"/>
<keyword evidence="2" id="KW-0812">Transmembrane</keyword>
<gene>
    <name evidence="8" type="ORF">QQA45_04410</name>
</gene>
<evidence type="ECO:0000313" key="9">
    <source>
        <dbReference type="Proteomes" id="UP001225134"/>
    </source>
</evidence>
<evidence type="ECO:0000256" key="1">
    <source>
        <dbReference type="ARBA" id="ARBA00004370"/>
    </source>
</evidence>
<protein>
    <submittedName>
        <fullName evidence="8">POTRA domain-containing protein</fullName>
    </submittedName>
</protein>
<reference evidence="8 9" key="1">
    <citation type="submission" date="2023-06" db="EMBL/GenBank/DDBJ databases">
        <title>Antibody response to the Sneathia vaginalis cytopathogenic toxin A during pregnancy.</title>
        <authorList>
            <person name="Mccoy Z.T."/>
            <person name="Serrano M.G."/>
            <person name="Spaine K."/>
            <person name="Edwards D.J."/>
            <person name="Buck G.A."/>
            <person name="Jefferson K."/>
        </authorList>
    </citation>
    <scope>NUCLEOTIDE SEQUENCE [LARGE SCALE GENOMIC DNA]</scope>
    <source>
        <strain evidence="8 9">CCUG 42621</strain>
    </source>
</reference>
<comment type="subcellular location">
    <subcellularLocation>
        <location evidence="1">Membrane</location>
    </subcellularLocation>
</comment>
<dbReference type="PROSITE" id="PS51779">
    <property type="entry name" value="POTRA"/>
    <property type="match status" value="2"/>
</dbReference>
<evidence type="ECO:0000256" key="3">
    <source>
        <dbReference type="ARBA" id="ARBA00022729"/>
    </source>
</evidence>